<dbReference type="GO" id="GO:0005634">
    <property type="term" value="C:nucleus"/>
    <property type="evidence" value="ECO:0007669"/>
    <property type="project" value="TreeGrafter"/>
</dbReference>
<sequence length="97" mass="11174">MLEKPDQVDSIELLDIIKSLNLRFFSPNEMAQFLCFPVPNPNPNNKYQPSNNELGDSPLVRLQFPKSITVRQQYQLLGNSVNVAVISCLLHYLFFDF</sequence>
<reference evidence="6 7" key="1">
    <citation type="journal article" date="2016" name="Mol. Biol. Evol.">
        <title>Genome-Wide Survey of Gut Fungi (Harpellales) Reveals the First Horizontally Transferred Ubiquitin Gene from a Mosquito Host.</title>
        <authorList>
            <person name="Wang Y."/>
            <person name="White M.M."/>
            <person name="Kvist S."/>
            <person name="Moncalvo J.M."/>
        </authorList>
    </citation>
    <scope>NUCLEOTIDE SEQUENCE [LARGE SCALE GENOMIC DNA]</scope>
    <source>
        <strain evidence="6 7">ALG-7-W6</strain>
    </source>
</reference>
<dbReference type="OrthoDB" id="414133at2759"/>
<keyword evidence="5" id="KW-0472">Membrane</keyword>
<dbReference type="Proteomes" id="UP000187455">
    <property type="component" value="Unassembled WGS sequence"/>
</dbReference>
<keyword evidence="7" id="KW-1185">Reference proteome</keyword>
<dbReference type="Gene3D" id="3.90.120.10">
    <property type="entry name" value="DNA Methylase, subunit A, domain 2"/>
    <property type="match status" value="1"/>
</dbReference>
<protein>
    <recommendedName>
        <fullName evidence="3">tRNA (cytosine(38)-C(5))-methyltransferase</fullName>
        <ecNumber evidence="2">2.1.1.204</ecNumber>
    </recommendedName>
    <alternativeName>
        <fullName evidence="4">DNA (cytosine-5)-methyltransferase-like protein 2</fullName>
    </alternativeName>
</protein>
<accession>A0A1R0GTJ8</accession>
<gene>
    <name evidence="6" type="ORF">AYI68_g5693</name>
</gene>
<dbReference type="STRING" id="133383.A0A1R0GTJ8"/>
<organism evidence="6 7">
    <name type="scientific">Smittium mucronatum</name>
    <dbReference type="NCBI Taxonomy" id="133383"/>
    <lineage>
        <taxon>Eukaryota</taxon>
        <taxon>Fungi</taxon>
        <taxon>Fungi incertae sedis</taxon>
        <taxon>Zoopagomycota</taxon>
        <taxon>Kickxellomycotina</taxon>
        <taxon>Harpellomycetes</taxon>
        <taxon>Harpellales</taxon>
        <taxon>Legeriomycetaceae</taxon>
        <taxon>Smittium</taxon>
    </lineage>
</organism>
<dbReference type="InterPro" id="IPR031303">
    <property type="entry name" value="C5_meth_CS"/>
</dbReference>
<keyword evidence="6" id="KW-0808">Transferase</keyword>
<comment type="caution">
    <text evidence="6">The sequence shown here is derived from an EMBL/GenBank/DDBJ whole genome shotgun (WGS) entry which is preliminary data.</text>
</comment>
<dbReference type="InterPro" id="IPR050750">
    <property type="entry name" value="C5-MTase"/>
</dbReference>
<proteinExistence type="predicted"/>
<evidence type="ECO:0000256" key="4">
    <source>
        <dbReference type="ARBA" id="ARBA00042810"/>
    </source>
</evidence>
<keyword evidence="5" id="KW-1133">Transmembrane helix</keyword>
<dbReference type="EC" id="2.1.1.204" evidence="2"/>
<evidence type="ECO:0000313" key="6">
    <source>
        <dbReference type="EMBL" id="OLY80213.1"/>
    </source>
</evidence>
<name>A0A1R0GTJ8_9FUNG</name>
<keyword evidence="1" id="KW-0949">S-adenosyl-L-methionine</keyword>
<dbReference type="AlphaFoldDB" id="A0A1R0GTJ8"/>
<evidence type="ECO:0000313" key="7">
    <source>
        <dbReference type="Proteomes" id="UP000187455"/>
    </source>
</evidence>
<dbReference type="PANTHER" id="PTHR46098">
    <property type="entry name" value="TRNA (CYTOSINE(38)-C(5))-METHYLTRANSFERASE"/>
    <property type="match status" value="1"/>
</dbReference>
<keyword evidence="6" id="KW-0489">Methyltransferase</keyword>
<feature type="transmembrane region" description="Helical" evidence="5">
    <location>
        <begin position="76"/>
        <end position="95"/>
    </location>
</feature>
<keyword evidence="5" id="KW-0812">Transmembrane</keyword>
<evidence type="ECO:0000256" key="3">
    <source>
        <dbReference type="ARBA" id="ARBA00039681"/>
    </source>
</evidence>
<dbReference type="GO" id="GO:0032259">
    <property type="term" value="P:methylation"/>
    <property type="evidence" value="ECO:0007669"/>
    <property type="project" value="UniProtKB-KW"/>
</dbReference>
<evidence type="ECO:0000256" key="2">
    <source>
        <dbReference type="ARBA" id="ARBA00039081"/>
    </source>
</evidence>
<dbReference type="GO" id="GO:0008168">
    <property type="term" value="F:methyltransferase activity"/>
    <property type="evidence" value="ECO:0007669"/>
    <property type="project" value="UniProtKB-KW"/>
</dbReference>
<dbReference type="PROSITE" id="PS00095">
    <property type="entry name" value="C5_MTASE_2"/>
    <property type="match status" value="1"/>
</dbReference>
<evidence type="ECO:0000256" key="1">
    <source>
        <dbReference type="ARBA" id="ARBA00022691"/>
    </source>
</evidence>
<dbReference type="EMBL" id="LSSL01003674">
    <property type="protein sequence ID" value="OLY80213.1"/>
    <property type="molecule type" value="Genomic_DNA"/>
</dbReference>
<dbReference type="PANTHER" id="PTHR46098:SF1">
    <property type="entry name" value="TRNA (CYTOSINE(38)-C(5))-METHYLTRANSFERASE"/>
    <property type="match status" value="1"/>
</dbReference>
<evidence type="ECO:0000256" key="5">
    <source>
        <dbReference type="SAM" id="Phobius"/>
    </source>
</evidence>